<proteinExistence type="predicted"/>
<dbReference type="AlphaFoldDB" id="A0A836CC88"/>
<protein>
    <submittedName>
        <fullName evidence="2">Uncharacterized protein</fullName>
    </submittedName>
</protein>
<reference evidence="2" key="1">
    <citation type="submission" date="2021-02" db="EMBL/GenBank/DDBJ databases">
        <title>First Annotated Genome of the Yellow-green Alga Tribonema minus.</title>
        <authorList>
            <person name="Mahan K.M."/>
        </authorList>
    </citation>
    <scope>NUCLEOTIDE SEQUENCE</scope>
    <source>
        <strain evidence="2">UTEX B ZZ1240</strain>
    </source>
</reference>
<feature type="region of interest" description="Disordered" evidence="1">
    <location>
        <begin position="1"/>
        <end position="162"/>
    </location>
</feature>
<dbReference type="EMBL" id="JAFCMP010000390">
    <property type="protein sequence ID" value="KAG5180414.1"/>
    <property type="molecule type" value="Genomic_DNA"/>
</dbReference>
<dbReference type="Proteomes" id="UP000664859">
    <property type="component" value="Unassembled WGS sequence"/>
</dbReference>
<keyword evidence="3" id="KW-1185">Reference proteome</keyword>
<gene>
    <name evidence="2" type="ORF">JKP88DRAFT_263887</name>
</gene>
<feature type="region of interest" description="Disordered" evidence="1">
    <location>
        <begin position="277"/>
        <end position="304"/>
    </location>
</feature>
<evidence type="ECO:0000313" key="3">
    <source>
        <dbReference type="Proteomes" id="UP000664859"/>
    </source>
</evidence>
<feature type="compositionally biased region" description="Basic and acidic residues" evidence="1">
    <location>
        <begin position="19"/>
        <end position="31"/>
    </location>
</feature>
<evidence type="ECO:0000256" key="1">
    <source>
        <dbReference type="SAM" id="MobiDB-lite"/>
    </source>
</evidence>
<name>A0A836CC88_9STRA</name>
<organism evidence="2 3">
    <name type="scientific">Tribonema minus</name>
    <dbReference type="NCBI Taxonomy" id="303371"/>
    <lineage>
        <taxon>Eukaryota</taxon>
        <taxon>Sar</taxon>
        <taxon>Stramenopiles</taxon>
        <taxon>Ochrophyta</taxon>
        <taxon>PX clade</taxon>
        <taxon>Xanthophyceae</taxon>
        <taxon>Tribonematales</taxon>
        <taxon>Tribonemataceae</taxon>
        <taxon>Tribonema</taxon>
    </lineage>
</organism>
<comment type="caution">
    <text evidence="2">The sequence shown here is derived from an EMBL/GenBank/DDBJ whole genome shotgun (WGS) entry which is preliminary data.</text>
</comment>
<sequence>MTPTGSAGSSTAAAAAGDQRLRDEPVGHGDLEPGSAPEDTAFSSRPLIASCNDHDSEPGHNDTCCGSGGSDTGASRSCKCTRPASSPTPQEARHCTRKRLRAQTPASLGKSPIAIGTYHSGNENMSSVEHFVNGHSEATVGGSDGSAHHWQQQPPLQRRRATAPHLHTAPVAVVRSAQQAAAAAAAAATAAAEAIAAPAPDAALAAAAQQAVARRSAEPAQVHVQAPAAPARSADVHAAAAAQRLLDVKPRSSRGSQAAAILAQAAGAVFRPPVTVRGRPRTAAAEQSRAGCKAAAPRAPPPTDADVRDAVNAVEAAAAADAATAAAAAAAAAPAGRTAAAAAASARLTKCGKGGLRSVDTHAQALSEGTAGLGPRLPVFQLPALSTHSVPLSEHAYVEGSVATFDGVDAGPPWGPLRGYAAGGLRVTAAGDMLASPFAMRFRRPWEAQPLGRPASAAIGYVQMVGDAGMVQAVHMPTGPAIASCFTSPSNTPTTAPSLAHMNGGGVAAAAATTAASGHSSSLTLQELDGAYSYAPVEYVPATDARWFDAA</sequence>
<accession>A0A836CC88</accession>
<feature type="compositionally biased region" description="Low complexity" evidence="1">
    <location>
        <begin position="1"/>
        <end position="17"/>
    </location>
</feature>
<evidence type="ECO:0000313" key="2">
    <source>
        <dbReference type="EMBL" id="KAG5180414.1"/>
    </source>
</evidence>